<evidence type="ECO:0000256" key="4">
    <source>
        <dbReference type="ARBA" id="ARBA00022741"/>
    </source>
</evidence>
<keyword evidence="3" id="KW-0819">tRNA processing</keyword>
<accession>A0A7R7XD36</accession>
<comment type="catalytic activity">
    <reaction evidence="6">
        <text>cytidine(34) in tRNA(Ile2) + L-lysine + ATP = lysidine(34) in tRNA(Ile2) + AMP + diphosphate + H(+)</text>
        <dbReference type="Rhea" id="RHEA:43744"/>
        <dbReference type="Rhea" id="RHEA-COMP:10625"/>
        <dbReference type="Rhea" id="RHEA-COMP:10670"/>
        <dbReference type="ChEBI" id="CHEBI:15378"/>
        <dbReference type="ChEBI" id="CHEBI:30616"/>
        <dbReference type="ChEBI" id="CHEBI:32551"/>
        <dbReference type="ChEBI" id="CHEBI:33019"/>
        <dbReference type="ChEBI" id="CHEBI:82748"/>
        <dbReference type="ChEBI" id="CHEBI:83665"/>
        <dbReference type="ChEBI" id="CHEBI:456215"/>
        <dbReference type="EC" id="6.3.4.19"/>
    </reaction>
</comment>
<evidence type="ECO:0000256" key="1">
    <source>
        <dbReference type="ARBA" id="ARBA00013267"/>
    </source>
</evidence>
<dbReference type="InterPro" id="IPR011063">
    <property type="entry name" value="TilS/TtcA_N"/>
</dbReference>
<keyword evidence="2" id="KW-0436">Ligase</keyword>
<feature type="region of interest" description="Disordered" evidence="7">
    <location>
        <begin position="451"/>
        <end position="488"/>
    </location>
</feature>
<dbReference type="Pfam" id="PF01171">
    <property type="entry name" value="ATP_bind_3"/>
    <property type="match status" value="1"/>
</dbReference>
<reference evidence="9" key="2">
    <citation type="submission" date="2021-02" db="EMBL/GenBank/DDBJ databases">
        <title>Aspergillus puulaauensis MK2 genome sequence.</title>
        <authorList>
            <person name="Futagami T."/>
            <person name="Mori K."/>
            <person name="Kadooka C."/>
            <person name="Tanaka T."/>
        </authorList>
    </citation>
    <scope>NUCLEOTIDE SEQUENCE</scope>
    <source>
        <strain evidence="9">MK2</strain>
    </source>
</reference>
<evidence type="ECO:0000259" key="8">
    <source>
        <dbReference type="Pfam" id="PF01171"/>
    </source>
</evidence>
<dbReference type="GO" id="GO:0005524">
    <property type="term" value="F:ATP binding"/>
    <property type="evidence" value="ECO:0007669"/>
    <property type="project" value="UniProtKB-KW"/>
</dbReference>
<keyword evidence="5" id="KW-0067">ATP-binding</keyword>
<sequence length="712" mass="78607">MDPFQPHSLYQLTQFISPTRTIHGPPYMAAPCLLRSKSTGAITVPQFADALNRTWLESCRFRPGTTSVVPRRLGLAISGGADSMALAYLCRQWERQKQTQARGVNVNSNNGDEASVTAFVVDHKAREESTQEANTVASWLRELGITTQILPLDWTGIRLSAFETQARRLRFQALGQACRNRGIEALLMGHHQDDNVETTIWRLCSGARGAGLAGISPLARIPECHGLHGVSGSGETFTVDADEFIQSQRQSPAPGRQSSARVSTGGILICRPLLSFPKADLVATCQENKVPFVSDPTNFDPTLTPRNAIRSLLSSNSLPRALQNPSVLSLVDHSRSLIHDSHRFSDGILESQCRLLSLRLASGSITVQFRSLPPSSTEAQQQGIPPQRLHEIQALTLRRITELVSPFPDNHFPFSSFEGFTSRVFRSPATTAQATEEKMGKKQKPFTLGGVLFRPLDPSNTNTSTTTTTTTTPNDDDGAGAGNGDTSWLLTRQPYMRHRDPILHFNVPSPAPPKSPEQESHIPWTLWDNRFWIRASIVPRQDPLASQYTSSIPHYQHGDEGPSSNSTPVPTRTPSANNEERSKESRIHLVIRPLRQSDISTLRQVHTKKSKRKGQNTNPVCEGECENEDSIGVAAFFAKLDQEAPGQSRFTVPVLAIAEGEADGVVGAVDVPLALPTIDLMFPRLEFRGWRITWEWKYKMIDLESLKLMGSV</sequence>
<reference evidence="9" key="1">
    <citation type="submission" date="2021-01" db="EMBL/GenBank/DDBJ databases">
        <authorList>
            <consortium name="Aspergillus puulaauensis MK2 genome sequencing consortium"/>
            <person name="Kazuki M."/>
            <person name="Futagami T."/>
        </authorList>
    </citation>
    <scope>NUCLEOTIDE SEQUENCE</scope>
    <source>
        <strain evidence="9">MK2</strain>
    </source>
</reference>
<proteinExistence type="inferred from homology"/>
<feature type="compositionally biased region" description="Polar residues" evidence="7">
    <location>
        <begin position="562"/>
        <end position="577"/>
    </location>
</feature>
<dbReference type="EC" id="6.3.4.19" evidence="1"/>
<dbReference type="Proteomes" id="UP000654913">
    <property type="component" value="Chromosome 1"/>
</dbReference>
<dbReference type="SUPFAM" id="SSF52402">
    <property type="entry name" value="Adenine nucleotide alpha hydrolases-like"/>
    <property type="match status" value="1"/>
</dbReference>
<evidence type="ECO:0000256" key="7">
    <source>
        <dbReference type="SAM" id="MobiDB-lite"/>
    </source>
</evidence>
<evidence type="ECO:0000256" key="6">
    <source>
        <dbReference type="ARBA" id="ARBA00048539"/>
    </source>
</evidence>
<evidence type="ECO:0000256" key="3">
    <source>
        <dbReference type="ARBA" id="ARBA00022694"/>
    </source>
</evidence>
<evidence type="ECO:0000313" key="9">
    <source>
        <dbReference type="EMBL" id="BCS19217.1"/>
    </source>
</evidence>
<dbReference type="AlphaFoldDB" id="A0A7R7XD36"/>
<name>A0A7R7XD36_9EURO</name>
<dbReference type="InterPro" id="IPR012795">
    <property type="entry name" value="tRNA_Ile_lys_synt_N"/>
</dbReference>
<dbReference type="KEGG" id="apuu:APUU_12045S"/>
<dbReference type="PANTHER" id="PTHR43033:SF1">
    <property type="entry name" value="TRNA(ILE)-LYSIDINE SYNTHASE-RELATED"/>
    <property type="match status" value="1"/>
</dbReference>
<dbReference type="InterPro" id="IPR012094">
    <property type="entry name" value="tRNA_Ile_lys_synt"/>
</dbReference>
<feature type="domain" description="tRNA(Ile)-lysidine/2-thiocytidine synthase N-terminal" evidence="8">
    <location>
        <begin position="74"/>
        <end position="311"/>
    </location>
</feature>
<dbReference type="GO" id="GO:0008033">
    <property type="term" value="P:tRNA processing"/>
    <property type="evidence" value="ECO:0007669"/>
    <property type="project" value="UniProtKB-KW"/>
</dbReference>
<dbReference type="GO" id="GO:0032267">
    <property type="term" value="F:tRNA(Ile)-lysidine synthase activity"/>
    <property type="evidence" value="ECO:0007669"/>
    <property type="project" value="UniProtKB-EC"/>
</dbReference>
<evidence type="ECO:0000256" key="2">
    <source>
        <dbReference type="ARBA" id="ARBA00022598"/>
    </source>
</evidence>
<dbReference type="CDD" id="cd01992">
    <property type="entry name" value="TilS_N"/>
    <property type="match status" value="1"/>
</dbReference>
<dbReference type="EMBL" id="AP024443">
    <property type="protein sequence ID" value="BCS19217.1"/>
    <property type="molecule type" value="Genomic_DNA"/>
</dbReference>
<keyword evidence="4" id="KW-0547">Nucleotide-binding</keyword>
<dbReference type="OrthoDB" id="434144at2759"/>
<evidence type="ECO:0000313" key="10">
    <source>
        <dbReference type="Proteomes" id="UP000654913"/>
    </source>
</evidence>
<dbReference type="PANTHER" id="PTHR43033">
    <property type="entry name" value="TRNA(ILE)-LYSIDINE SYNTHASE-RELATED"/>
    <property type="match status" value="1"/>
</dbReference>
<dbReference type="NCBIfam" id="TIGR02432">
    <property type="entry name" value="lysidine_TilS_N"/>
    <property type="match status" value="1"/>
</dbReference>
<dbReference type="RefSeq" id="XP_041551411.1">
    <property type="nucleotide sequence ID" value="XM_041698203.1"/>
</dbReference>
<feature type="region of interest" description="Disordered" evidence="7">
    <location>
        <begin position="601"/>
        <end position="621"/>
    </location>
</feature>
<dbReference type="Gene3D" id="3.40.50.620">
    <property type="entry name" value="HUPs"/>
    <property type="match status" value="1"/>
</dbReference>
<feature type="compositionally biased region" description="Basic residues" evidence="7">
    <location>
        <begin position="605"/>
        <end position="614"/>
    </location>
</feature>
<keyword evidence="10" id="KW-1185">Reference proteome</keyword>
<dbReference type="InterPro" id="IPR014729">
    <property type="entry name" value="Rossmann-like_a/b/a_fold"/>
</dbReference>
<dbReference type="HAMAP" id="MF_01161">
    <property type="entry name" value="tRNA_Ile_lys_synt"/>
    <property type="match status" value="1"/>
</dbReference>
<evidence type="ECO:0000256" key="5">
    <source>
        <dbReference type="ARBA" id="ARBA00022840"/>
    </source>
</evidence>
<feature type="region of interest" description="Disordered" evidence="7">
    <location>
        <begin position="550"/>
        <end position="588"/>
    </location>
</feature>
<feature type="compositionally biased region" description="Low complexity" evidence="7">
    <location>
        <begin position="457"/>
        <end position="473"/>
    </location>
</feature>
<organism evidence="9 10">
    <name type="scientific">Aspergillus puulaauensis</name>
    <dbReference type="NCBI Taxonomy" id="1220207"/>
    <lineage>
        <taxon>Eukaryota</taxon>
        <taxon>Fungi</taxon>
        <taxon>Dikarya</taxon>
        <taxon>Ascomycota</taxon>
        <taxon>Pezizomycotina</taxon>
        <taxon>Eurotiomycetes</taxon>
        <taxon>Eurotiomycetidae</taxon>
        <taxon>Eurotiales</taxon>
        <taxon>Aspergillaceae</taxon>
        <taxon>Aspergillus</taxon>
    </lineage>
</organism>
<dbReference type="GeneID" id="64969222"/>
<protein>
    <recommendedName>
        <fullName evidence="1">tRNA(Ile)-lysidine synthetase</fullName>
        <ecNumber evidence="1">6.3.4.19</ecNumber>
    </recommendedName>
</protein>
<feature type="compositionally biased region" description="Basic and acidic residues" evidence="7">
    <location>
        <begin position="578"/>
        <end position="587"/>
    </location>
</feature>
<gene>
    <name evidence="9" type="ORF">APUU_12045S</name>
</gene>